<gene>
    <name evidence="5" type="ORF">Syun_003188</name>
</gene>
<dbReference type="InterPro" id="IPR006868">
    <property type="entry name" value="DUF630"/>
</dbReference>
<evidence type="ECO:0008006" key="7">
    <source>
        <dbReference type="Google" id="ProtNLM"/>
    </source>
</evidence>
<feature type="coiled-coil region" evidence="1">
    <location>
        <begin position="827"/>
        <end position="858"/>
    </location>
</feature>
<feature type="compositionally biased region" description="Basic and acidic residues" evidence="2">
    <location>
        <begin position="369"/>
        <end position="384"/>
    </location>
</feature>
<dbReference type="PANTHER" id="PTHR21450">
    <property type="entry name" value="PROTEIN ALTERED PHOSPHATE STARVATION RESPONSE 1"/>
    <property type="match status" value="1"/>
</dbReference>
<comment type="caution">
    <text evidence="5">The sequence shown here is derived from an EMBL/GenBank/DDBJ whole genome shotgun (WGS) entry which is preliminary data.</text>
</comment>
<dbReference type="AlphaFoldDB" id="A0AAP0L0Z4"/>
<evidence type="ECO:0000256" key="1">
    <source>
        <dbReference type="SAM" id="Coils"/>
    </source>
</evidence>
<evidence type="ECO:0000313" key="6">
    <source>
        <dbReference type="Proteomes" id="UP001420932"/>
    </source>
</evidence>
<keyword evidence="1" id="KW-0175">Coiled coil</keyword>
<feature type="region of interest" description="Disordered" evidence="2">
    <location>
        <begin position="414"/>
        <end position="436"/>
    </location>
</feature>
<sequence length="898" mass="100818">MGCGGSKVDDLPLVTLCRERKELIRAAADHRYALAASHFSYFRSLKDVGDALRRFVDEEVVIGMAEAGSALDSPVFTLSSDELIRKSKKKKKKSSEGDGKSRSSSSSTSISSSHLRSHNDQGSPNGDHDHDHDHLHFASDSDSESKKSLSSPGSSSGHIHIASDSPEPEKEGLEPEPEPEPYSHWSVPSGMNSYAYYMKKSATVNPSFVYQDPGMSAGTSSSQWPKSSSYSNSGYPQHNGYFGVPMSSDYSPTDPYYYYQSYRPPSPPKPPPSPPPPPQQSAWDFLNPFGSAEDNAYPYYPMMGSYGIGSTASSPDSVVVRQREGIPDLEDETEQEPVKELRKDKQKMEENVRGHSGEGTSKAVPASHTRSEDHLEPREKEIKSSSDSTIVSESTGMVEEITRKKGVSFDVGARSAQDGESSMPSSLTTLPTQGTRHMAQGTRDILEAVSEIRDEFAVASDYGKEVALMLEVGKMPYQSRSTVLREISSWIVNLIAPSALNPSRPPPRQSQLAAMRAMKRAKVQYGYSEDFVMRSCNLSATLERLYAWEKKLYKEVKDEEKLRVIYEKKCKRLKDLDYRGAESYKIDATQASIQKLLTKINVAITTVDAIARRIHKLRDEVLQPQIMELINGFIGMWKSMLRSHQKQFHAIIDSKSRMLRVNTGVQRDSSLKATVDLEWELMNWSAQFYDWITNQKAYIESLNGWLLRCLLQEQEETPDGPMPFSPSRVGAPPVFIVCNDWYNAMERLSEAKVVETVNAFALTLHQLWERQSEEQRQRLKAEYISKDFEKRLRHLRKEEGRMHRDLDASSDKSGKSVVPTESGVLPLDDLKVDLDSMRKRMEEERTKYKETVKRVNETASNSLQAGLIPIFEALENFTSETLQAYEHVRLQNGGGGPS</sequence>
<dbReference type="Pfam" id="PF04783">
    <property type="entry name" value="DUF630"/>
    <property type="match status" value="1"/>
</dbReference>
<keyword evidence="6" id="KW-1185">Reference proteome</keyword>
<feature type="compositionally biased region" description="Basic and acidic residues" evidence="2">
    <location>
        <begin position="126"/>
        <end position="147"/>
    </location>
</feature>
<name>A0AAP0L0Z4_9MAGN</name>
<feature type="domain" description="DUF632" evidence="3">
    <location>
        <begin position="446"/>
        <end position="765"/>
    </location>
</feature>
<evidence type="ECO:0000259" key="4">
    <source>
        <dbReference type="Pfam" id="PF04783"/>
    </source>
</evidence>
<feature type="region of interest" description="Disordered" evidence="2">
    <location>
        <begin position="799"/>
        <end position="820"/>
    </location>
</feature>
<dbReference type="PANTHER" id="PTHR21450:SF2">
    <property type="entry name" value="FAMILY PROTEIN, PUTATIVE (DUF630 AND DUF632)-RELATED"/>
    <property type="match status" value="1"/>
</dbReference>
<feature type="compositionally biased region" description="Low complexity" evidence="2">
    <location>
        <begin position="148"/>
        <end position="165"/>
    </location>
</feature>
<dbReference type="EMBL" id="JBBNAF010000002">
    <property type="protein sequence ID" value="KAK9162286.1"/>
    <property type="molecule type" value="Genomic_DNA"/>
</dbReference>
<reference evidence="5 6" key="1">
    <citation type="submission" date="2024-01" db="EMBL/GenBank/DDBJ databases">
        <title>Genome assemblies of Stephania.</title>
        <authorList>
            <person name="Yang L."/>
        </authorList>
    </citation>
    <scope>NUCLEOTIDE SEQUENCE [LARGE SCALE GENOMIC DNA]</scope>
    <source>
        <strain evidence="5">YNDBR</strain>
        <tissue evidence="5">Leaf</tissue>
    </source>
</reference>
<feature type="compositionally biased region" description="Low complexity" evidence="2">
    <location>
        <begin position="245"/>
        <end position="263"/>
    </location>
</feature>
<feature type="compositionally biased region" description="Low complexity" evidence="2">
    <location>
        <begin position="220"/>
        <end position="233"/>
    </location>
</feature>
<dbReference type="Pfam" id="PF04782">
    <property type="entry name" value="DUF632"/>
    <property type="match status" value="1"/>
</dbReference>
<feature type="compositionally biased region" description="Low complexity" evidence="2">
    <location>
        <begin position="385"/>
        <end position="394"/>
    </location>
</feature>
<feature type="region of interest" description="Disordered" evidence="2">
    <location>
        <begin position="85"/>
        <end position="186"/>
    </location>
</feature>
<organism evidence="5 6">
    <name type="scientific">Stephania yunnanensis</name>
    <dbReference type="NCBI Taxonomy" id="152371"/>
    <lineage>
        <taxon>Eukaryota</taxon>
        <taxon>Viridiplantae</taxon>
        <taxon>Streptophyta</taxon>
        <taxon>Embryophyta</taxon>
        <taxon>Tracheophyta</taxon>
        <taxon>Spermatophyta</taxon>
        <taxon>Magnoliopsida</taxon>
        <taxon>Ranunculales</taxon>
        <taxon>Menispermaceae</taxon>
        <taxon>Menispermoideae</taxon>
        <taxon>Cissampelideae</taxon>
        <taxon>Stephania</taxon>
    </lineage>
</organism>
<protein>
    <recommendedName>
        <fullName evidence="7">DUF632 domain-containing protein</fullName>
    </recommendedName>
</protein>
<evidence type="ECO:0000313" key="5">
    <source>
        <dbReference type="EMBL" id="KAK9162286.1"/>
    </source>
</evidence>
<feature type="region of interest" description="Disordered" evidence="2">
    <location>
        <begin position="308"/>
        <end position="396"/>
    </location>
</feature>
<feature type="compositionally biased region" description="Low complexity" evidence="2">
    <location>
        <begin position="102"/>
        <end position="114"/>
    </location>
</feature>
<feature type="region of interest" description="Disordered" evidence="2">
    <location>
        <begin position="215"/>
        <end position="289"/>
    </location>
</feature>
<feature type="compositionally biased region" description="Basic and acidic residues" evidence="2">
    <location>
        <begin position="799"/>
        <end position="814"/>
    </location>
</feature>
<accession>A0AAP0L0Z4</accession>
<feature type="compositionally biased region" description="Low complexity" evidence="2">
    <location>
        <begin position="421"/>
        <end position="432"/>
    </location>
</feature>
<feature type="compositionally biased region" description="Pro residues" evidence="2">
    <location>
        <begin position="264"/>
        <end position="279"/>
    </location>
</feature>
<feature type="compositionally biased region" description="Basic and acidic residues" evidence="2">
    <location>
        <begin position="336"/>
        <end position="356"/>
    </location>
</feature>
<evidence type="ECO:0000259" key="3">
    <source>
        <dbReference type="Pfam" id="PF04782"/>
    </source>
</evidence>
<proteinExistence type="predicted"/>
<feature type="domain" description="DUF630" evidence="4">
    <location>
        <begin position="1"/>
        <end position="59"/>
    </location>
</feature>
<evidence type="ECO:0000256" key="2">
    <source>
        <dbReference type="SAM" id="MobiDB-lite"/>
    </source>
</evidence>
<dbReference type="Proteomes" id="UP001420932">
    <property type="component" value="Unassembled WGS sequence"/>
</dbReference>
<dbReference type="InterPro" id="IPR006867">
    <property type="entry name" value="DUF632"/>
</dbReference>